<organism evidence="6 7">
    <name type="scientific">Desulfovibrio ferrophilus</name>
    <dbReference type="NCBI Taxonomy" id="241368"/>
    <lineage>
        <taxon>Bacteria</taxon>
        <taxon>Pseudomonadati</taxon>
        <taxon>Thermodesulfobacteriota</taxon>
        <taxon>Desulfovibrionia</taxon>
        <taxon>Desulfovibrionales</taxon>
        <taxon>Desulfovibrionaceae</taxon>
        <taxon>Desulfovibrio</taxon>
    </lineage>
</organism>
<name>A0A2Z6AZZ4_9BACT</name>
<feature type="chain" id="PRO_5016194843" description="Peptidyl-prolyl cis-trans isomerase" evidence="4">
    <location>
        <begin position="24"/>
        <end position="191"/>
    </location>
</feature>
<dbReference type="KEGG" id="dfl:DFE_2044"/>
<evidence type="ECO:0000313" key="7">
    <source>
        <dbReference type="Proteomes" id="UP000269883"/>
    </source>
</evidence>
<proteinExistence type="inferred from homology"/>
<comment type="catalytic activity">
    <reaction evidence="4">
        <text>[protein]-peptidylproline (omega=180) = [protein]-peptidylproline (omega=0)</text>
        <dbReference type="Rhea" id="RHEA:16237"/>
        <dbReference type="Rhea" id="RHEA-COMP:10747"/>
        <dbReference type="Rhea" id="RHEA-COMP:10748"/>
        <dbReference type="ChEBI" id="CHEBI:83833"/>
        <dbReference type="ChEBI" id="CHEBI:83834"/>
        <dbReference type="EC" id="5.2.1.8"/>
    </reaction>
</comment>
<dbReference type="GO" id="GO:0003755">
    <property type="term" value="F:peptidyl-prolyl cis-trans isomerase activity"/>
    <property type="evidence" value="ECO:0007669"/>
    <property type="project" value="UniProtKB-UniRule"/>
</dbReference>
<dbReference type="InterPro" id="IPR044665">
    <property type="entry name" value="E_coli_cyclophilin_A-like"/>
</dbReference>
<accession>A0A2Z6AZZ4</accession>
<evidence type="ECO:0000256" key="3">
    <source>
        <dbReference type="ARBA" id="ARBA00023235"/>
    </source>
</evidence>
<dbReference type="EC" id="5.2.1.8" evidence="4"/>
<dbReference type="SUPFAM" id="SSF50891">
    <property type="entry name" value="Cyclophilin-like"/>
    <property type="match status" value="1"/>
</dbReference>
<keyword evidence="3 4" id="KW-0413">Isomerase</keyword>
<dbReference type="GO" id="GO:0006457">
    <property type="term" value="P:protein folding"/>
    <property type="evidence" value="ECO:0007669"/>
    <property type="project" value="InterPro"/>
</dbReference>
<dbReference type="Gene3D" id="2.40.100.10">
    <property type="entry name" value="Cyclophilin-like"/>
    <property type="match status" value="1"/>
</dbReference>
<dbReference type="PROSITE" id="PS00170">
    <property type="entry name" value="CSA_PPIASE_1"/>
    <property type="match status" value="1"/>
</dbReference>
<dbReference type="InterPro" id="IPR020892">
    <property type="entry name" value="Cyclophilin-type_PPIase_CS"/>
</dbReference>
<dbReference type="RefSeq" id="WP_126379148.1">
    <property type="nucleotide sequence ID" value="NZ_AP017378.1"/>
</dbReference>
<dbReference type="PANTHER" id="PTHR43246">
    <property type="entry name" value="PEPTIDYL-PROLYL CIS-TRANS ISOMERASE CYP38, CHLOROPLASTIC"/>
    <property type="match status" value="1"/>
</dbReference>
<dbReference type="OrthoDB" id="9807797at2"/>
<dbReference type="AlphaFoldDB" id="A0A2Z6AZZ4"/>
<feature type="signal peptide" evidence="4">
    <location>
        <begin position="1"/>
        <end position="23"/>
    </location>
</feature>
<dbReference type="PRINTS" id="PR00153">
    <property type="entry name" value="CSAPPISMRASE"/>
</dbReference>
<evidence type="ECO:0000256" key="2">
    <source>
        <dbReference type="ARBA" id="ARBA00023110"/>
    </source>
</evidence>
<dbReference type="Proteomes" id="UP000269883">
    <property type="component" value="Chromosome"/>
</dbReference>
<dbReference type="CDD" id="cd01920">
    <property type="entry name" value="cyclophilin_EcCYP_like"/>
    <property type="match status" value="1"/>
</dbReference>
<dbReference type="InterPro" id="IPR002130">
    <property type="entry name" value="Cyclophilin-type_PPIase_dom"/>
</dbReference>
<evidence type="ECO:0000256" key="4">
    <source>
        <dbReference type="RuleBase" id="RU363019"/>
    </source>
</evidence>
<dbReference type="PROSITE" id="PS50072">
    <property type="entry name" value="CSA_PPIASE_2"/>
    <property type="match status" value="1"/>
</dbReference>
<dbReference type="Pfam" id="PF00160">
    <property type="entry name" value="Pro_isomerase"/>
    <property type="match status" value="1"/>
</dbReference>
<keyword evidence="4" id="KW-0732">Signal</keyword>
<comment type="function">
    <text evidence="4">PPIases accelerate the folding of proteins. It catalyzes the cis-trans isomerization of proline imidic peptide bonds in oligopeptides.</text>
</comment>
<comment type="similarity">
    <text evidence="1 4">Belongs to the cyclophilin-type PPIase family.</text>
</comment>
<reference evidence="6 7" key="1">
    <citation type="journal article" date="2018" name="Sci. Adv.">
        <title>Multi-heme cytochromes provide a pathway for survival in energy-limited environments.</title>
        <authorList>
            <person name="Deng X."/>
            <person name="Dohmae N."/>
            <person name="Nealson K.H."/>
            <person name="Hashimoto K."/>
            <person name="Okamoto A."/>
        </authorList>
    </citation>
    <scope>NUCLEOTIDE SEQUENCE [LARGE SCALE GENOMIC DNA]</scope>
    <source>
        <strain evidence="6 7">IS5</strain>
    </source>
</reference>
<keyword evidence="2 4" id="KW-0697">Rotamase</keyword>
<protein>
    <recommendedName>
        <fullName evidence="4">Peptidyl-prolyl cis-trans isomerase</fullName>
        <shortName evidence="4">PPIase</shortName>
        <ecNumber evidence="4">5.2.1.8</ecNumber>
    </recommendedName>
</protein>
<feature type="domain" description="PPIase cyclophilin-type" evidence="5">
    <location>
        <begin position="24"/>
        <end position="188"/>
    </location>
</feature>
<evidence type="ECO:0000256" key="1">
    <source>
        <dbReference type="ARBA" id="ARBA00007365"/>
    </source>
</evidence>
<dbReference type="EMBL" id="AP017378">
    <property type="protein sequence ID" value="BBD08770.1"/>
    <property type="molecule type" value="Genomic_DNA"/>
</dbReference>
<evidence type="ECO:0000259" key="5">
    <source>
        <dbReference type="PROSITE" id="PS50072"/>
    </source>
</evidence>
<dbReference type="InterPro" id="IPR029000">
    <property type="entry name" value="Cyclophilin-like_dom_sf"/>
</dbReference>
<evidence type="ECO:0000313" key="6">
    <source>
        <dbReference type="EMBL" id="BBD08770.1"/>
    </source>
</evidence>
<keyword evidence="7" id="KW-1185">Reference proteome</keyword>
<sequence>MKIGRMIVLAALLLCFSVSGAFAANPVVVMETSQGNIVIMLEEAKAPVTVANFLKYVDAGFYDGTIFHRVIKGFMIQGGGFDMSMMRKSAGAPIMNEANNGLPNSRGTIAMARTSDPHSASSQFFINHKNNASLDFTGKNPQGWGYAVFGRVIRGMDVVDTIAKVQTGRQGGMGDVPLVPVVIKKAYRHQP</sequence>
<gene>
    <name evidence="6" type="ORF">DFE_2044</name>
</gene>